<sequence>MSTSSSSNQSCFSQDKCDAFYWIDGELQAAWYKHAMYEMYLSMNGDQRDLFVEEINRHELGILAQERLGYVEAEFKNYKARMVLQLKREHSKYAVWRRISGFMMFLLSLMLVGV</sequence>
<name>A0A699S3F2_TANCI</name>
<dbReference type="AlphaFoldDB" id="A0A699S3F2"/>
<feature type="transmembrane region" description="Helical" evidence="1">
    <location>
        <begin position="95"/>
        <end position="113"/>
    </location>
</feature>
<keyword evidence="1" id="KW-0812">Transmembrane</keyword>
<gene>
    <name evidence="2" type="ORF">Tci_863855</name>
</gene>
<dbReference type="EMBL" id="BKCJ011134325">
    <property type="protein sequence ID" value="GFC91885.1"/>
    <property type="molecule type" value="Genomic_DNA"/>
</dbReference>
<evidence type="ECO:0000313" key="2">
    <source>
        <dbReference type="EMBL" id="GFC91885.1"/>
    </source>
</evidence>
<reference evidence="2" key="1">
    <citation type="journal article" date="2019" name="Sci. Rep.">
        <title>Draft genome of Tanacetum cinerariifolium, the natural source of mosquito coil.</title>
        <authorList>
            <person name="Yamashiro T."/>
            <person name="Shiraishi A."/>
            <person name="Satake H."/>
            <person name="Nakayama K."/>
        </authorList>
    </citation>
    <scope>NUCLEOTIDE SEQUENCE</scope>
</reference>
<comment type="caution">
    <text evidence="2">The sequence shown here is derived from an EMBL/GenBank/DDBJ whole genome shotgun (WGS) entry which is preliminary data.</text>
</comment>
<organism evidence="2">
    <name type="scientific">Tanacetum cinerariifolium</name>
    <name type="common">Dalmatian daisy</name>
    <name type="synonym">Chrysanthemum cinerariifolium</name>
    <dbReference type="NCBI Taxonomy" id="118510"/>
    <lineage>
        <taxon>Eukaryota</taxon>
        <taxon>Viridiplantae</taxon>
        <taxon>Streptophyta</taxon>
        <taxon>Embryophyta</taxon>
        <taxon>Tracheophyta</taxon>
        <taxon>Spermatophyta</taxon>
        <taxon>Magnoliopsida</taxon>
        <taxon>eudicotyledons</taxon>
        <taxon>Gunneridae</taxon>
        <taxon>Pentapetalae</taxon>
        <taxon>asterids</taxon>
        <taxon>campanulids</taxon>
        <taxon>Asterales</taxon>
        <taxon>Asteraceae</taxon>
        <taxon>Asteroideae</taxon>
        <taxon>Anthemideae</taxon>
        <taxon>Anthemidinae</taxon>
        <taxon>Tanacetum</taxon>
    </lineage>
</organism>
<accession>A0A699S3F2</accession>
<protein>
    <submittedName>
        <fullName evidence="2">Uncharacterized protein</fullName>
    </submittedName>
</protein>
<keyword evidence="1" id="KW-0472">Membrane</keyword>
<evidence type="ECO:0000256" key="1">
    <source>
        <dbReference type="SAM" id="Phobius"/>
    </source>
</evidence>
<proteinExistence type="predicted"/>
<keyword evidence="1" id="KW-1133">Transmembrane helix</keyword>